<accession>L8X9K0</accession>
<dbReference type="EMBL" id="AFRT01000039">
    <property type="protein sequence ID" value="ELU45752.1"/>
    <property type="molecule type" value="Genomic_DNA"/>
</dbReference>
<comment type="caution">
    <text evidence="1">The sequence shown here is derived from an EMBL/GenBank/DDBJ whole genome shotgun (WGS) entry which is preliminary data.</text>
</comment>
<dbReference type="HOGENOM" id="CLU_1887170_0_0_1"/>
<dbReference type="Proteomes" id="UP000011668">
    <property type="component" value="Unassembled WGS sequence"/>
</dbReference>
<evidence type="ECO:0000313" key="2">
    <source>
        <dbReference type="Proteomes" id="UP000011668"/>
    </source>
</evidence>
<gene>
    <name evidence="1" type="ORF">AG1IA_00213</name>
</gene>
<reference evidence="1 2" key="1">
    <citation type="journal article" date="2013" name="Nat. Commun.">
        <title>The evolution and pathogenic mechanisms of the rice sheath blight pathogen.</title>
        <authorList>
            <person name="Zheng A."/>
            <person name="Lin R."/>
            <person name="Xu L."/>
            <person name="Qin P."/>
            <person name="Tang C."/>
            <person name="Ai P."/>
            <person name="Zhang D."/>
            <person name="Liu Y."/>
            <person name="Sun Z."/>
            <person name="Feng H."/>
            <person name="Wang Y."/>
            <person name="Chen Y."/>
            <person name="Liang X."/>
            <person name="Fu R."/>
            <person name="Li Q."/>
            <person name="Zhang J."/>
            <person name="Yu X."/>
            <person name="Xie Z."/>
            <person name="Ding L."/>
            <person name="Guan P."/>
            <person name="Tang J."/>
            <person name="Liang Y."/>
            <person name="Wang S."/>
            <person name="Deng Q."/>
            <person name="Li S."/>
            <person name="Zhu J."/>
            <person name="Wang L."/>
            <person name="Liu H."/>
            <person name="Li P."/>
        </authorList>
    </citation>
    <scope>NUCLEOTIDE SEQUENCE [LARGE SCALE GENOMIC DNA]</scope>
    <source>
        <strain evidence="2">AG-1 IA</strain>
    </source>
</reference>
<dbReference type="AlphaFoldDB" id="L8X9K0"/>
<organism evidence="1 2">
    <name type="scientific">Thanatephorus cucumeris (strain AG1-IA)</name>
    <name type="common">Rice sheath blight fungus</name>
    <name type="synonym">Rhizoctonia solani</name>
    <dbReference type="NCBI Taxonomy" id="983506"/>
    <lineage>
        <taxon>Eukaryota</taxon>
        <taxon>Fungi</taxon>
        <taxon>Dikarya</taxon>
        <taxon>Basidiomycota</taxon>
        <taxon>Agaricomycotina</taxon>
        <taxon>Agaricomycetes</taxon>
        <taxon>Cantharellales</taxon>
        <taxon>Ceratobasidiaceae</taxon>
        <taxon>Rhizoctonia</taxon>
        <taxon>Rhizoctonia solani AG-1</taxon>
    </lineage>
</organism>
<proteinExistence type="predicted"/>
<evidence type="ECO:0000313" key="1">
    <source>
        <dbReference type="EMBL" id="ELU45752.1"/>
    </source>
</evidence>
<protein>
    <submittedName>
        <fullName evidence="1">Uncharacterized protein</fullName>
    </submittedName>
</protein>
<sequence length="135" mass="15154">MLSLGNMVVLGALEITLACSKFFHELSGNIRLDKAARFRSAVLPDGVFTYLVPAEEFRVVLNDKYANLIHNSGAFGLPRIMVQNPMQQKSKAVTRAFELWGVITYRQSAILWDGYDFSSKYAVARTGKRIGTSRY</sequence>
<name>L8X9K0_THACA</name>
<keyword evidence="2" id="KW-1185">Reference proteome</keyword>